<keyword evidence="5" id="KW-0503">Monooxygenase</keyword>
<dbReference type="SUPFAM" id="SSF51905">
    <property type="entry name" value="FAD/NAD(P)-binding domain"/>
    <property type="match status" value="2"/>
</dbReference>
<dbReference type="InterPro" id="IPR051209">
    <property type="entry name" value="FAD-bind_Monooxygenase_sf"/>
</dbReference>
<dbReference type="InterPro" id="IPR036188">
    <property type="entry name" value="FAD/NAD-bd_sf"/>
</dbReference>
<evidence type="ECO:0000256" key="2">
    <source>
        <dbReference type="ARBA" id="ARBA00022630"/>
    </source>
</evidence>
<dbReference type="EC" id="1.14.13.22" evidence="5"/>
<dbReference type="RefSeq" id="WP_007578828.1">
    <property type="nucleotide sequence ID" value="NZ_AGUD01000305.1"/>
</dbReference>
<dbReference type="Pfam" id="PF00743">
    <property type="entry name" value="FMO-like"/>
    <property type="match status" value="1"/>
</dbReference>
<protein>
    <submittedName>
        <fullName evidence="5">Cyclohexanone monooxygenase</fullName>
        <ecNumber evidence="5">1.14.13.22</ecNumber>
    </submittedName>
</protein>
<dbReference type="Gene3D" id="3.50.50.60">
    <property type="entry name" value="FAD/NAD(P)-binding domain"/>
    <property type="match status" value="3"/>
</dbReference>
<dbReference type="EMBL" id="AGUD01000305">
    <property type="protein sequence ID" value="EHN09070.1"/>
    <property type="molecule type" value="Genomic_DNA"/>
</dbReference>
<name>H0EBA6_9ACTN</name>
<keyword evidence="4 5" id="KW-0560">Oxidoreductase</keyword>
<keyword evidence="2" id="KW-0285">Flavoprotein</keyword>
<dbReference type="GO" id="GO:0050661">
    <property type="term" value="F:NADP binding"/>
    <property type="evidence" value="ECO:0007669"/>
    <property type="project" value="InterPro"/>
</dbReference>
<comment type="similarity">
    <text evidence="1">Belongs to the FAD-binding monooxygenase family.</text>
</comment>
<organism evidence="5 6">
    <name type="scientific">Patulibacter medicamentivorans</name>
    <dbReference type="NCBI Taxonomy" id="1097667"/>
    <lineage>
        <taxon>Bacteria</taxon>
        <taxon>Bacillati</taxon>
        <taxon>Actinomycetota</taxon>
        <taxon>Thermoleophilia</taxon>
        <taxon>Solirubrobacterales</taxon>
        <taxon>Patulibacteraceae</taxon>
        <taxon>Patulibacter</taxon>
    </lineage>
</organism>
<dbReference type="InterPro" id="IPR020946">
    <property type="entry name" value="Flavin_mOase-like"/>
</dbReference>
<keyword evidence="3" id="KW-0274">FAD</keyword>
<dbReference type="PANTHER" id="PTHR42877">
    <property type="entry name" value="L-ORNITHINE N(5)-MONOOXYGENASE-RELATED"/>
    <property type="match status" value="1"/>
</dbReference>
<dbReference type="OrthoDB" id="5168853at2"/>
<evidence type="ECO:0000256" key="1">
    <source>
        <dbReference type="ARBA" id="ARBA00010139"/>
    </source>
</evidence>
<evidence type="ECO:0000256" key="3">
    <source>
        <dbReference type="ARBA" id="ARBA00022827"/>
    </source>
</evidence>
<sequence length="522" mass="58057">MTSTTTRPPAAAYRDPIPSEVRVAVIGSGFSGLGIAIGLLEDGERDFVVLERADDIGGTWRDNTYPGCACDVPSHMYSYSFAPNPNWSRSFASQPEIWAYQQDVVARFGIAPYVRTGAGVTAADWDEDEQRWRIETERGTLRARFLISGTGPLCEPRYPELPGLERFEGAAFHSARWDHDHDLTGERVAVIGTGASAIQFVPRIQPQVQRLTLFQRTPPWIMPRPDRPIGSRERFLLRTVPGLRKLKRLGIYAALESRLLMFNHVPQLRPLARKLALRHIEAQVQDPVLRAKVTPDYDLGCKRVLLSNDYLPALAAPNADVITSGIREVRAHSIVDADGVEHQVDTIIYGTGFRVTDQPIAEIVRGRGGERLADRWVDGVEAYRGTTISGFPNLFMMVGPNTGLGHNSIIYMIESQMAYVRDALRQARDGAIGALAPKAAVQRAENEELQQRLEGTVWNDGGCQSWYLDARGRNSTLWPDFTFLYRRRTARFALTDYDVEPLRTAPPVDAPAAVPATEPVAV</sequence>
<dbReference type="PATRIC" id="fig|1097667.3.peg.4100"/>
<keyword evidence="6" id="KW-1185">Reference proteome</keyword>
<reference evidence="5 6" key="1">
    <citation type="journal article" date="2013" name="Biodegradation">
        <title>Quantitative proteomic analysis of ibuprofen-degrading Patulibacter sp. strain I11.</title>
        <authorList>
            <person name="Almeida B."/>
            <person name="Kjeldal H."/>
            <person name="Lolas I."/>
            <person name="Knudsen A.D."/>
            <person name="Carvalho G."/>
            <person name="Nielsen K.L."/>
            <person name="Barreto Crespo M.T."/>
            <person name="Stensballe A."/>
            <person name="Nielsen J.L."/>
        </authorList>
    </citation>
    <scope>NUCLEOTIDE SEQUENCE [LARGE SCALE GENOMIC DNA]</scope>
    <source>
        <strain evidence="5 6">I11</strain>
    </source>
</reference>
<evidence type="ECO:0000256" key="4">
    <source>
        <dbReference type="ARBA" id="ARBA00023002"/>
    </source>
</evidence>
<gene>
    <name evidence="5" type="ORF">PAI11_41350</name>
</gene>
<evidence type="ECO:0000313" key="6">
    <source>
        <dbReference type="Proteomes" id="UP000005143"/>
    </source>
</evidence>
<dbReference type="AlphaFoldDB" id="H0EBA6"/>
<accession>H0EBA6</accession>
<dbReference type="PANTHER" id="PTHR42877:SF4">
    <property type="entry name" value="FAD_NAD(P)-BINDING DOMAIN-CONTAINING PROTEIN-RELATED"/>
    <property type="match status" value="1"/>
</dbReference>
<dbReference type="GO" id="GO:0050660">
    <property type="term" value="F:flavin adenine dinucleotide binding"/>
    <property type="evidence" value="ECO:0007669"/>
    <property type="project" value="InterPro"/>
</dbReference>
<comment type="caution">
    <text evidence="5">The sequence shown here is derived from an EMBL/GenBank/DDBJ whole genome shotgun (WGS) entry which is preliminary data.</text>
</comment>
<dbReference type="GO" id="GO:0004499">
    <property type="term" value="F:N,N-dimethylaniline monooxygenase activity"/>
    <property type="evidence" value="ECO:0007669"/>
    <property type="project" value="InterPro"/>
</dbReference>
<dbReference type="Proteomes" id="UP000005143">
    <property type="component" value="Unassembled WGS sequence"/>
</dbReference>
<evidence type="ECO:0000313" key="5">
    <source>
        <dbReference type="EMBL" id="EHN09070.1"/>
    </source>
</evidence>
<dbReference type="GO" id="GO:0018667">
    <property type="term" value="F:cyclohexanone monooxygenase activity"/>
    <property type="evidence" value="ECO:0007669"/>
    <property type="project" value="UniProtKB-EC"/>
</dbReference>
<proteinExistence type="inferred from homology"/>